<evidence type="ECO:0000313" key="8">
    <source>
        <dbReference type="Proteomes" id="UP000521379"/>
    </source>
</evidence>
<organism evidence="7 8">
    <name type="scientific">Kocuria subflava</name>
    <dbReference type="NCBI Taxonomy" id="1736139"/>
    <lineage>
        <taxon>Bacteria</taxon>
        <taxon>Bacillati</taxon>
        <taxon>Actinomycetota</taxon>
        <taxon>Actinomycetes</taxon>
        <taxon>Micrococcales</taxon>
        <taxon>Micrococcaceae</taxon>
        <taxon>Kocuria</taxon>
    </lineage>
</organism>
<evidence type="ECO:0000256" key="2">
    <source>
        <dbReference type="ARBA" id="ARBA00009142"/>
    </source>
</evidence>
<proteinExistence type="inferred from homology"/>
<dbReference type="Proteomes" id="UP000521379">
    <property type="component" value="Unassembled WGS sequence"/>
</dbReference>
<gene>
    <name evidence="7" type="ORF">GTW58_06595</name>
</gene>
<keyword evidence="3 6" id="KW-0812">Transmembrane</keyword>
<comment type="caution">
    <text evidence="7">The sequence shown here is derived from an EMBL/GenBank/DDBJ whole genome shotgun (WGS) entry which is preliminary data.</text>
</comment>
<keyword evidence="5 6" id="KW-0472">Membrane</keyword>
<feature type="transmembrane region" description="Helical" evidence="6">
    <location>
        <begin position="254"/>
        <end position="276"/>
    </location>
</feature>
<evidence type="ECO:0000256" key="6">
    <source>
        <dbReference type="RuleBase" id="RU363041"/>
    </source>
</evidence>
<dbReference type="EMBL" id="JAAVUN010000010">
    <property type="protein sequence ID" value="NKE09612.1"/>
    <property type="molecule type" value="Genomic_DNA"/>
</dbReference>
<evidence type="ECO:0000256" key="1">
    <source>
        <dbReference type="ARBA" id="ARBA00004141"/>
    </source>
</evidence>
<feature type="transmembrane region" description="Helical" evidence="6">
    <location>
        <begin position="44"/>
        <end position="63"/>
    </location>
</feature>
<keyword evidence="6" id="KW-1003">Cell membrane</keyword>
<comment type="similarity">
    <text evidence="2 6">Belongs to the 4-toluene sulfonate uptake permease (TSUP) (TC 2.A.102) family.</text>
</comment>
<accession>A0A846TV06</accession>
<reference evidence="7 8" key="1">
    <citation type="submission" date="2020-02" db="EMBL/GenBank/DDBJ databases">
        <authorList>
            <person name="Sun Q."/>
        </authorList>
    </citation>
    <scope>NUCLEOTIDE SEQUENCE [LARGE SCALE GENOMIC DNA]</scope>
    <source>
        <strain evidence="7 8">YIM 13062</strain>
    </source>
</reference>
<feature type="transmembrane region" description="Helical" evidence="6">
    <location>
        <begin position="229"/>
        <end position="247"/>
    </location>
</feature>
<dbReference type="InterPro" id="IPR051598">
    <property type="entry name" value="TSUP/Inactive_protease-like"/>
</dbReference>
<keyword evidence="4 6" id="KW-1133">Transmembrane helix</keyword>
<feature type="transmembrane region" description="Helical" evidence="6">
    <location>
        <begin position="75"/>
        <end position="93"/>
    </location>
</feature>
<dbReference type="PANTHER" id="PTHR43701">
    <property type="entry name" value="MEMBRANE TRANSPORTER PROTEIN MJ0441-RELATED"/>
    <property type="match status" value="1"/>
</dbReference>
<feature type="transmembrane region" description="Helical" evidence="6">
    <location>
        <begin position="173"/>
        <end position="194"/>
    </location>
</feature>
<dbReference type="Pfam" id="PF01925">
    <property type="entry name" value="TauE"/>
    <property type="match status" value="1"/>
</dbReference>
<keyword evidence="8" id="KW-1185">Reference proteome</keyword>
<sequence>MSGLLIPTLVLALAIGLSLGMLGGGGSILTVPMLTYVAGLDPREAIATSLFVVGVTSAISALTHARRGFVQWRTGLVFGATSMAAAFLGAMIGEHISPTVLMVAFAVMTVATSVVMIRGRRPCDGPDCRAESSRLTLVAIGLGVGMVTGLIGAGGGFLVVPALALLAGLSMPVAVGTFLMVIAMNSFVGLVGHLSSVHLQWTLVAAVTTTAVLGSLIGSNVAARVPAQALRKGFGWFVLTVGIVVLVQELPDPAGLILAGVAAVTGVAVLVCRVVPACPLGSRPAPS</sequence>
<evidence type="ECO:0000313" key="7">
    <source>
        <dbReference type="EMBL" id="NKE09612.1"/>
    </source>
</evidence>
<dbReference type="AlphaFoldDB" id="A0A846TV06"/>
<feature type="transmembrane region" description="Helical" evidence="6">
    <location>
        <begin position="99"/>
        <end position="117"/>
    </location>
</feature>
<dbReference type="InterPro" id="IPR002781">
    <property type="entry name" value="TM_pro_TauE-like"/>
</dbReference>
<comment type="subcellular location">
    <subcellularLocation>
        <location evidence="6">Cell membrane</location>
        <topology evidence="6">Multi-pass membrane protein</topology>
    </subcellularLocation>
    <subcellularLocation>
        <location evidence="1">Membrane</location>
        <topology evidence="1">Multi-pass membrane protein</topology>
    </subcellularLocation>
</comment>
<dbReference type="RefSeq" id="WP_119932757.1">
    <property type="nucleotide sequence ID" value="NZ_JAAVUN010000010.1"/>
</dbReference>
<protein>
    <recommendedName>
        <fullName evidence="6">Probable membrane transporter protein</fullName>
    </recommendedName>
</protein>
<evidence type="ECO:0000256" key="5">
    <source>
        <dbReference type="ARBA" id="ARBA00023136"/>
    </source>
</evidence>
<dbReference type="GO" id="GO:0005886">
    <property type="term" value="C:plasma membrane"/>
    <property type="evidence" value="ECO:0007669"/>
    <property type="project" value="UniProtKB-SubCell"/>
</dbReference>
<evidence type="ECO:0000256" key="4">
    <source>
        <dbReference type="ARBA" id="ARBA00022989"/>
    </source>
</evidence>
<evidence type="ECO:0000256" key="3">
    <source>
        <dbReference type="ARBA" id="ARBA00022692"/>
    </source>
</evidence>
<dbReference type="PANTHER" id="PTHR43701:SF2">
    <property type="entry name" value="MEMBRANE TRANSPORTER PROTEIN YJNA-RELATED"/>
    <property type="match status" value="1"/>
</dbReference>
<name>A0A846TV06_9MICC</name>
<feature type="transmembrane region" description="Helical" evidence="6">
    <location>
        <begin position="201"/>
        <end position="223"/>
    </location>
</feature>
<feature type="transmembrane region" description="Helical" evidence="6">
    <location>
        <begin position="137"/>
        <end position="167"/>
    </location>
</feature>